<sequence length="717" mass="82473">MSGAPHLLTLTTPTVRNQKTLVWLQNQAVRDWSKWDAVVTSLSEYHRWYDENARIVGMVLLSIEGDQDEFLADMYQTASDCTLILVSDAMLRLKPAEYWSENFDNAVRLEDIHETYPFLGLPWDGSAADAVALFAHLCRYHRVVDVPVQRANYPLVTANGIVPQECWLVTQFFRHADATRNAEILECLRRNVAEPLVDRIVLLNETDESEEWKDWAEKITQVVIQKRLTYAHFLQFVHDEVPPNVFVVLANADMYVGPTLSNVWSVNMEDRMMALLRWDMKNGEEEIFGPRADSQDSWILLSNSVQSKPWPYEIFDFPLGKPGCDNAFAAHMLRQRFVLCNPSLTLKTYHLHQSGIRNYTKRDIIRSDVYINLVPTYLIDTKQEAVPSGPHTCLCNELVSFDVQSSSLSNEITYCTMLEKDGRYKWASVENTYFEPAIPVYRWKNAAVTPNGLVYEPYTIYTGKQPDSYPYWRSSMVDLFTPFQRREKMVAIPLPDTLLFRHPDTYLLYYLARALRIIKEHPGTSFWLPSLWASHVSPWTTGENAVPFEERVSVWADEVVGCVPGPFELGREDIQVLRAGLPSWTHSAIRRKAVFVTDSVMTSSFLQEWVIPWFHRQSTWDIRMVSDIDSYDSIVGASLCVVGGACTSTRWAKLWALPVGCKVIEFQQELDISGEFQHLCHVADLVPWILLLAKGSNTDVQQQIVTQLMKWYKKHMD</sequence>
<protein>
    <submittedName>
        <fullName evidence="1">Uncharacterized protein</fullName>
    </submittedName>
</protein>
<evidence type="ECO:0000313" key="1">
    <source>
        <dbReference type="EMBL" id="QHT80800.1"/>
    </source>
</evidence>
<reference evidence="1" key="1">
    <citation type="journal article" date="2020" name="Nature">
        <title>Giant virus diversity and host interactions through global metagenomics.</title>
        <authorList>
            <person name="Schulz F."/>
            <person name="Roux S."/>
            <person name="Paez-Espino D."/>
            <person name="Jungbluth S."/>
            <person name="Walsh D.A."/>
            <person name="Denef V.J."/>
            <person name="McMahon K.D."/>
            <person name="Konstantinidis K.T."/>
            <person name="Eloe-Fadrosh E.A."/>
            <person name="Kyrpides N.C."/>
            <person name="Woyke T."/>
        </authorList>
    </citation>
    <scope>NUCLEOTIDE SEQUENCE</scope>
    <source>
        <strain evidence="1">GVMAG-M-3300023184-121</strain>
    </source>
</reference>
<accession>A0A6C0HKA2</accession>
<dbReference type="AlphaFoldDB" id="A0A6C0HKA2"/>
<name>A0A6C0HKA2_9ZZZZ</name>
<proteinExistence type="predicted"/>
<organism evidence="1">
    <name type="scientific">viral metagenome</name>
    <dbReference type="NCBI Taxonomy" id="1070528"/>
    <lineage>
        <taxon>unclassified sequences</taxon>
        <taxon>metagenomes</taxon>
        <taxon>organismal metagenomes</taxon>
    </lineage>
</organism>
<dbReference type="EMBL" id="MN739974">
    <property type="protein sequence ID" value="QHT80800.1"/>
    <property type="molecule type" value="Genomic_DNA"/>
</dbReference>